<keyword evidence="14" id="KW-1185">Reference proteome</keyword>
<evidence type="ECO:0000256" key="5">
    <source>
        <dbReference type="ARBA" id="ARBA00022741"/>
    </source>
</evidence>
<dbReference type="InterPro" id="IPR007409">
    <property type="entry name" value="Restrct_endonuc_type1_HsdR_N"/>
</dbReference>
<dbReference type="GO" id="GO:0003677">
    <property type="term" value="F:DNA binding"/>
    <property type="evidence" value="ECO:0007669"/>
    <property type="project" value="UniProtKB-KW"/>
</dbReference>
<dbReference type="Pfam" id="PF04313">
    <property type="entry name" value="HSDR_N"/>
    <property type="match status" value="1"/>
</dbReference>
<organism evidence="13 14">
    <name type="scientific">Nosocomiicoccus ampullae</name>
    <dbReference type="NCBI Taxonomy" id="489910"/>
    <lineage>
        <taxon>Bacteria</taxon>
        <taxon>Bacillati</taxon>
        <taxon>Bacillota</taxon>
        <taxon>Bacilli</taxon>
        <taxon>Bacillales</taxon>
        <taxon>Staphylococcaceae</taxon>
        <taxon>Nosocomiicoccus</taxon>
    </lineage>
</organism>
<keyword evidence="5 11" id="KW-0547">Nucleotide-binding</keyword>
<evidence type="ECO:0000256" key="9">
    <source>
        <dbReference type="ARBA" id="ARBA00022840"/>
    </source>
</evidence>
<evidence type="ECO:0000256" key="10">
    <source>
        <dbReference type="ARBA" id="ARBA00023125"/>
    </source>
</evidence>
<dbReference type="GO" id="GO:0005524">
    <property type="term" value="F:ATP binding"/>
    <property type="evidence" value="ECO:0007669"/>
    <property type="project" value="UniProtKB-KW"/>
</dbReference>
<dbReference type="InterPro" id="IPR040980">
    <property type="entry name" value="SWI2_SNF2"/>
</dbReference>
<dbReference type="Gene3D" id="1.20.58.910">
    <property type="match status" value="1"/>
</dbReference>
<dbReference type="CDD" id="cd18800">
    <property type="entry name" value="SF2_C_EcoR124I-like"/>
    <property type="match status" value="1"/>
</dbReference>
<dbReference type="Pfam" id="PF22679">
    <property type="entry name" value="T1R_D3-like"/>
    <property type="match status" value="1"/>
</dbReference>
<comment type="function">
    <text evidence="11">Subunit R is required for both nuclease and ATPase activities, but not for modification.</text>
</comment>
<protein>
    <recommendedName>
        <fullName evidence="11">Type I restriction enzyme endonuclease subunit</fullName>
        <shortName evidence="11">R protein</shortName>
        <ecNumber evidence="11">3.1.21.3</ecNumber>
    </recommendedName>
    <alternativeName>
        <fullName evidence="11">Type-1 restriction enzyme R protein</fullName>
    </alternativeName>
</protein>
<dbReference type="AlphaFoldDB" id="A0A9Q2CZ68"/>
<dbReference type="InterPro" id="IPR014001">
    <property type="entry name" value="Helicase_ATP-bd"/>
</dbReference>
<keyword evidence="9 11" id="KW-0067">ATP-binding</keyword>
<dbReference type="RefSeq" id="WP_183673798.1">
    <property type="nucleotide sequence ID" value="NZ_CP079110.1"/>
</dbReference>
<feature type="domain" description="Helicase ATP-binding" evidence="12">
    <location>
        <begin position="271"/>
        <end position="443"/>
    </location>
</feature>
<comment type="catalytic activity">
    <reaction evidence="1 11">
        <text>Endonucleolytic cleavage of DNA to give random double-stranded fragments with terminal 5'-phosphates, ATP is simultaneously hydrolyzed.</text>
        <dbReference type="EC" id="3.1.21.3"/>
    </reaction>
</comment>
<evidence type="ECO:0000313" key="14">
    <source>
        <dbReference type="Proteomes" id="UP000579136"/>
    </source>
</evidence>
<keyword evidence="8 11" id="KW-0378">Hydrolase</keyword>
<dbReference type="PROSITE" id="PS51192">
    <property type="entry name" value="HELICASE_ATP_BIND_1"/>
    <property type="match status" value="1"/>
</dbReference>
<keyword evidence="10 11" id="KW-0238">DNA-binding</keyword>
<gene>
    <name evidence="13" type="ORF">HNQ45_000869</name>
</gene>
<dbReference type="Gene3D" id="3.40.50.300">
    <property type="entry name" value="P-loop containing nucleotide triphosphate hydrolases"/>
    <property type="match status" value="2"/>
</dbReference>
<comment type="similarity">
    <text evidence="2 11">Belongs to the HsdR family.</text>
</comment>
<dbReference type="SMART" id="SM00487">
    <property type="entry name" value="DEXDc"/>
    <property type="match status" value="1"/>
</dbReference>
<dbReference type="InterPro" id="IPR055180">
    <property type="entry name" value="HsdR_RecA-like_helicase_dom_2"/>
</dbReference>
<dbReference type="InterPro" id="IPR027417">
    <property type="entry name" value="P-loop_NTPase"/>
</dbReference>
<dbReference type="Gene3D" id="3.90.1570.50">
    <property type="match status" value="1"/>
</dbReference>
<evidence type="ECO:0000256" key="6">
    <source>
        <dbReference type="ARBA" id="ARBA00022747"/>
    </source>
</evidence>
<name>A0A9Q2CZ68_9STAP</name>
<dbReference type="EC" id="3.1.21.3" evidence="11"/>
<dbReference type="Pfam" id="PF18766">
    <property type="entry name" value="SWI2_SNF2"/>
    <property type="match status" value="1"/>
</dbReference>
<accession>A0A9Q2CZ68</accession>
<dbReference type="Proteomes" id="UP000579136">
    <property type="component" value="Unassembled WGS sequence"/>
</dbReference>
<dbReference type="SUPFAM" id="SSF52540">
    <property type="entry name" value="P-loop containing nucleoside triphosphate hydrolases"/>
    <property type="match status" value="2"/>
</dbReference>
<evidence type="ECO:0000259" key="12">
    <source>
        <dbReference type="PROSITE" id="PS51192"/>
    </source>
</evidence>
<evidence type="ECO:0000256" key="2">
    <source>
        <dbReference type="ARBA" id="ARBA00008598"/>
    </source>
</evidence>
<keyword evidence="7" id="KW-0255">Endonuclease</keyword>
<dbReference type="GO" id="GO:0009307">
    <property type="term" value="P:DNA restriction-modification system"/>
    <property type="evidence" value="ECO:0007669"/>
    <property type="project" value="UniProtKB-KW"/>
</dbReference>
<dbReference type="InterPro" id="IPR004473">
    <property type="entry name" value="Restrct_endonuc_typeI_HsdR"/>
</dbReference>
<reference evidence="13 14" key="1">
    <citation type="submission" date="2020-08" db="EMBL/GenBank/DDBJ databases">
        <title>Genomic Encyclopedia of Type Strains, Phase IV (KMG-IV): sequencing the most valuable type-strain genomes for metagenomic binning, comparative biology and taxonomic classification.</title>
        <authorList>
            <person name="Goeker M."/>
        </authorList>
    </citation>
    <scope>NUCLEOTIDE SEQUENCE [LARGE SCALE GENOMIC DNA]</scope>
    <source>
        <strain evidence="13 14">DSM 19163</strain>
    </source>
</reference>
<dbReference type="InterPro" id="IPR051268">
    <property type="entry name" value="Type-I_R_enzyme_R_subunit"/>
</dbReference>
<evidence type="ECO:0000256" key="7">
    <source>
        <dbReference type="ARBA" id="ARBA00022759"/>
    </source>
</evidence>
<keyword evidence="4" id="KW-0540">Nuclease</keyword>
<evidence type="ECO:0000256" key="1">
    <source>
        <dbReference type="ARBA" id="ARBA00000851"/>
    </source>
</evidence>
<dbReference type="EMBL" id="JACHHF010000004">
    <property type="protein sequence ID" value="MBB5175985.1"/>
    <property type="molecule type" value="Genomic_DNA"/>
</dbReference>
<evidence type="ECO:0000256" key="4">
    <source>
        <dbReference type="ARBA" id="ARBA00022722"/>
    </source>
</evidence>
<dbReference type="GO" id="GO:0009035">
    <property type="term" value="F:type I site-specific deoxyribonuclease activity"/>
    <property type="evidence" value="ECO:0007669"/>
    <property type="project" value="UniProtKB-EC"/>
</dbReference>
<dbReference type="PANTHER" id="PTHR30195:SF16">
    <property type="entry name" value="TYPE I RESTRICTION ENZYME ENDONUCLEASE SUBUNIT"/>
    <property type="match status" value="1"/>
</dbReference>
<sequence length="1017" mass="118270">MRFTAEEAMERSLIEELTKNVSQWTYRDDLRTEDDLWENLRHKLNMNNKAVLDDVPLSDKEFEQVKNELSFPNFYRAAEFLAGENGIANVRVVRDDPRVGEIRLMVMNNRDIAGGSSSYEIINQYQASKTSSTDRNRIFDVTLLINGLPMIHIELKNRSTSYMDAFRQIDKYSGEGKFKGIFSSIQMFVVTNGVDTRYIAAAQKGKLNSKFLTRWVDENNKPVNNYLDFAKDVLSIPQAHKMVGQYSVLDSERRSIILLRPYQIHAIEAVQEASKLHESGYVWHTTGSGKTLTSYKVARNLLLMNSIEKTIFIVDRVDLDQQTGDSFKSYSAHDVISIDDTDNVNDLIKKLYSQDKTVIVTTIQKLNHVMRRYGGNEDSAKWKSIRNKKLAFVVDECHRAVSSLKKQEIEKFFNDTLWYGFTGTPIFEENAKEEFGDLARTTEEQYGKRLHEYTVKEAIHDNAVLGFQIEYKSTFTEDELRDHVDRQYGGNITNYDELNDIEREELIKKEAFETREHKLIVIDQIINKSRQKFGMHNDLGKQYSAILTTDSIASAQEYYKLFREVIDGKSEVKVSEQVKKRLPDFPKVAITYSISENEETSIKNQEQMKETMEDYNKMFGTNFTLDQVSAYNRDVNHRLARKQDKYKFREEQLDLVIVVDRLLTGFDAPSLAILFMDRNPMPPHNLIQAFSRTNRLYDEGKKYGQIMTFRTPHTFEEKVDAALYLYSNGGESFVQAPTWEDAMDAFKEAFNELMDIAPNLESIDLLSEITSKKKFAKAFQAFDKKFQELQVYSNYSEGIAEQFGITNEKLEDYTAKYNNIIEEIKAESGEDDEDDDIIIDIAYEINSVSKDTVNHEYILGLIQSVMESRITQDESKERVEAKQSEIESYILDLKQSNEKLGYLVEELWKNIKQNPEKYDKEDVLILFEQLKEEEKESVVKNFAYKYAVDENDLMFVVDNFKVSSDNQLGENDLIKSRDYQVYKSRNEDAVKPTKYRRKLKENLKDVYIKEIAPLYER</sequence>
<evidence type="ECO:0000256" key="3">
    <source>
        <dbReference type="ARBA" id="ARBA00011296"/>
    </source>
</evidence>
<comment type="subunit">
    <text evidence="3 11">The type I restriction/modification system is composed of three polypeptides R, M and S.</text>
</comment>
<evidence type="ECO:0000313" key="13">
    <source>
        <dbReference type="EMBL" id="MBB5175985.1"/>
    </source>
</evidence>
<dbReference type="Pfam" id="PF12008">
    <property type="entry name" value="EcoR124_C"/>
    <property type="match status" value="1"/>
</dbReference>
<proteinExistence type="inferred from homology"/>
<dbReference type="PANTHER" id="PTHR30195">
    <property type="entry name" value="TYPE I SITE-SPECIFIC DEOXYRIBONUCLEASE PROTEIN SUBUNIT M AND R"/>
    <property type="match status" value="1"/>
</dbReference>
<comment type="caution">
    <text evidence="13">The sequence shown here is derived from an EMBL/GenBank/DDBJ whole genome shotgun (WGS) entry which is preliminary data.</text>
</comment>
<dbReference type="InterPro" id="IPR022625">
    <property type="entry name" value="TypeI_RM_Rsu_C"/>
</dbReference>
<dbReference type="CDD" id="cd22332">
    <property type="entry name" value="HsdR_N"/>
    <property type="match status" value="1"/>
</dbReference>
<evidence type="ECO:0000256" key="8">
    <source>
        <dbReference type="ARBA" id="ARBA00022801"/>
    </source>
</evidence>
<evidence type="ECO:0000256" key="11">
    <source>
        <dbReference type="RuleBase" id="RU364115"/>
    </source>
</evidence>
<dbReference type="NCBIfam" id="TIGR00348">
    <property type="entry name" value="hsdR"/>
    <property type="match status" value="1"/>
</dbReference>
<keyword evidence="6 11" id="KW-0680">Restriction system</keyword>